<evidence type="ECO:0000256" key="1">
    <source>
        <dbReference type="SAM" id="Coils"/>
    </source>
</evidence>
<proteinExistence type="predicted"/>
<dbReference type="EMBL" id="BRYA01000204">
    <property type="protein sequence ID" value="GMI44066.1"/>
    <property type="molecule type" value="Genomic_DNA"/>
</dbReference>
<gene>
    <name evidence="2" type="ORF">TrCOL_g2868</name>
</gene>
<dbReference type="PANTHER" id="PTHR38019:SF1">
    <property type="entry name" value="N-ACETYLTRANSFERASE DOMAIN-CONTAINING PROTEIN"/>
    <property type="match status" value="1"/>
</dbReference>
<keyword evidence="1" id="KW-0175">Coiled coil</keyword>
<organism evidence="2 3">
    <name type="scientific">Triparma columacea</name>
    <dbReference type="NCBI Taxonomy" id="722753"/>
    <lineage>
        <taxon>Eukaryota</taxon>
        <taxon>Sar</taxon>
        <taxon>Stramenopiles</taxon>
        <taxon>Ochrophyta</taxon>
        <taxon>Bolidophyceae</taxon>
        <taxon>Parmales</taxon>
        <taxon>Triparmaceae</taxon>
        <taxon>Triparma</taxon>
    </lineage>
</organism>
<name>A0A9W7LBZ0_9STRA</name>
<accession>A0A9W7LBZ0</accession>
<dbReference type="AlphaFoldDB" id="A0A9W7LBZ0"/>
<dbReference type="Proteomes" id="UP001165065">
    <property type="component" value="Unassembled WGS sequence"/>
</dbReference>
<sequence length="546" mass="64015">MSMSPLKTTKKLNPSINLDNFTEGGPNVEDAKEIGSPRSLLVARRLGYEIHELYPIDPRKLIVKGFDNKDTLKIKFDAFEDKRALKIQQCREEYEVCKEFTKHATLADYKKTKIKMHWCPDSGDPSGRKKKTIEVKKSGPKSDPTAIRMMAEAAASQKSDMMAAEMLKMEAIKRRQKREIDRVIQSEATMAELQAKLIKTERIGIEQKKFTDRIKAETKKKQIKAKQNQDLLNKAKLDEEIQARNQAAAKEMAVERRRAERERIEEIARKKRARKIEIETAEKLAAEQARTKAKFDKMERDSQIKRQQMEEKNKRIQAAFEERKRIKAIEIREQRAKAELRIERAKKLEKDKQVNKKIVFDKKVEDHIIMKKQKVEERREEVERAAKALADKHRRQKDAYKDAMRKNEDFRAATIKHAEDRDGYYEEVQKIVRRKHAILATHNGLRQKEVWDNVKRINHIHDAIQQQRQAAADADDDRTDTIRQAKLDLIEERKSVAHDANMRKWRVNECMEKMRIANKFTNLERELDKAMNPGKKTFTVDEAPED</sequence>
<feature type="coiled-coil region" evidence="1">
    <location>
        <begin position="250"/>
        <end position="399"/>
    </location>
</feature>
<dbReference type="PANTHER" id="PTHR38019">
    <property type="entry name" value="KDA ANTIGEN P200, PUTATIVE-RELATED"/>
    <property type="match status" value="1"/>
</dbReference>
<evidence type="ECO:0000313" key="3">
    <source>
        <dbReference type="Proteomes" id="UP001165065"/>
    </source>
</evidence>
<comment type="caution">
    <text evidence="2">The sequence shown here is derived from an EMBL/GenBank/DDBJ whole genome shotgun (WGS) entry which is preliminary data.</text>
</comment>
<keyword evidence="3" id="KW-1185">Reference proteome</keyword>
<evidence type="ECO:0000313" key="2">
    <source>
        <dbReference type="EMBL" id="GMI44066.1"/>
    </source>
</evidence>
<protein>
    <submittedName>
        <fullName evidence="2">Uncharacterized protein</fullName>
    </submittedName>
</protein>
<reference evidence="3" key="1">
    <citation type="journal article" date="2023" name="Commun. Biol.">
        <title>Genome analysis of Parmales, the sister group of diatoms, reveals the evolutionary specialization of diatoms from phago-mixotrophs to photoautotrophs.</title>
        <authorList>
            <person name="Ban H."/>
            <person name="Sato S."/>
            <person name="Yoshikawa S."/>
            <person name="Yamada K."/>
            <person name="Nakamura Y."/>
            <person name="Ichinomiya M."/>
            <person name="Sato N."/>
            <person name="Blanc-Mathieu R."/>
            <person name="Endo H."/>
            <person name="Kuwata A."/>
            <person name="Ogata H."/>
        </authorList>
    </citation>
    <scope>NUCLEOTIDE SEQUENCE [LARGE SCALE GENOMIC DNA]</scope>
</reference>
<dbReference type="OrthoDB" id="193874at2759"/>